<evidence type="ECO:0008006" key="4">
    <source>
        <dbReference type="Google" id="ProtNLM"/>
    </source>
</evidence>
<dbReference type="AlphaFoldDB" id="A0A444ZTG4"/>
<comment type="caution">
    <text evidence="2">The sequence shown here is derived from an EMBL/GenBank/DDBJ whole genome shotgun (WGS) entry which is preliminary data.</text>
</comment>
<gene>
    <name evidence="2" type="ORF">Ahy_B03g062138</name>
</gene>
<evidence type="ECO:0000256" key="1">
    <source>
        <dbReference type="SAM" id="MobiDB-lite"/>
    </source>
</evidence>
<dbReference type="GO" id="GO:0043625">
    <property type="term" value="C:delta DNA polymerase complex"/>
    <property type="evidence" value="ECO:0007669"/>
    <property type="project" value="TreeGrafter"/>
</dbReference>
<dbReference type="Proteomes" id="UP000289738">
    <property type="component" value="Chromosome B03"/>
</dbReference>
<reference evidence="2 3" key="1">
    <citation type="submission" date="2019-01" db="EMBL/GenBank/DDBJ databases">
        <title>Sequencing of cultivated peanut Arachis hypogaea provides insights into genome evolution and oil improvement.</title>
        <authorList>
            <person name="Chen X."/>
        </authorList>
    </citation>
    <scope>NUCLEOTIDE SEQUENCE [LARGE SCALE GENOMIC DNA]</scope>
    <source>
        <strain evidence="3">cv. Fuhuasheng</strain>
        <tissue evidence="2">Leaves</tissue>
    </source>
</reference>
<evidence type="ECO:0000313" key="3">
    <source>
        <dbReference type="Proteomes" id="UP000289738"/>
    </source>
</evidence>
<proteinExistence type="predicted"/>
<protein>
    <recommendedName>
        <fullName evidence="4">DNA polymerase delta subunit 4</fullName>
    </recommendedName>
</protein>
<accession>A0A444ZTG4</accession>
<dbReference type="GO" id="GO:0003887">
    <property type="term" value="F:DNA-directed DNA polymerase activity"/>
    <property type="evidence" value="ECO:0007669"/>
    <property type="project" value="TreeGrafter"/>
</dbReference>
<name>A0A444ZTG4_ARAHY</name>
<dbReference type="EMBL" id="SDMP01000013">
    <property type="protein sequence ID" value="RYR17374.1"/>
    <property type="molecule type" value="Genomic_DNA"/>
</dbReference>
<dbReference type="Gramene" id="arahy.Tifrunner.gnm2.ann2.Ah13g597000.1">
    <property type="protein sequence ID" value="arahy.Tifrunner.gnm2.ann2.Ah13g597000.1-CDS"/>
    <property type="gene ID" value="arahy.Tifrunner.gnm2.ann2.Ah13g597000"/>
</dbReference>
<evidence type="ECO:0000313" key="2">
    <source>
        <dbReference type="EMBL" id="RYR17374.1"/>
    </source>
</evidence>
<dbReference type="SMR" id="A0A444ZTG4"/>
<dbReference type="Pfam" id="PF04081">
    <property type="entry name" value="DNA_pol_delta_4"/>
    <property type="match status" value="1"/>
</dbReference>
<organism evidence="2 3">
    <name type="scientific">Arachis hypogaea</name>
    <name type="common">Peanut</name>
    <dbReference type="NCBI Taxonomy" id="3818"/>
    <lineage>
        <taxon>Eukaryota</taxon>
        <taxon>Viridiplantae</taxon>
        <taxon>Streptophyta</taxon>
        <taxon>Embryophyta</taxon>
        <taxon>Tracheophyta</taxon>
        <taxon>Spermatophyta</taxon>
        <taxon>Magnoliopsida</taxon>
        <taxon>eudicotyledons</taxon>
        <taxon>Gunneridae</taxon>
        <taxon>Pentapetalae</taxon>
        <taxon>rosids</taxon>
        <taxon>fabids</taxon>
        <taxon>Fabales</taxon>
        <taxon>Fabaceae</taxon>
        <taxon>Papilionoideae</taxon>
        <taxon>50 kb inversion clade</taxon>
        <taxon>dalbergioids sensu lato</taxon>
        <taxon>Dalbergieae</taxon>
        <taxon>Pterocarpus clade</taxon>
        <taxon>Arachis</taxon>
    </lineage>
</organism>
<dbReference type="GO" id="GO:0006261">
    <property type="term" value="P:DNA-templated DNA replication"/>
    <property type="evidence" value="ECO:0007669"/>
    <property type="project" value="TreeGrafter"/>
</dbReference>
<dbReference type="PANTHER" id="PTHR14303">
    <property type="entry name" value="DNA POLYMERASE DELTA SUBUNIT 4"/>
    <property type="match status" value="1"/>
</dbReference>
<feature type="compositionally biased region" description="Basic residues" evidence="1">
    <location>
        <begin position="12"/>
        <end position="34"/>
    </location>
</feature>
<feature type="region of interest" description="Disordered" evidence="1">
    <location>
        <begin position="1"/>
        <end position="52"/>
    </location>
</feature>
<dbReference type="PANTHER" id="PTHR14303:SF0">
    <property type="entry name" value="DNA POLYMERASE DELTA SUBUNIT 4"/>
    <property type="match status" value="1"/>
</dbReference>
<dbReference type="GO" id="GO:0000731">
    <property type="term" value="P:DNA synthesis involved in DNA repair"/>
    <property type="evidence" value="ECO:0007669"/>
    <property type="project" value="InterPro"/>
</dbReference>
<sequence>MASVSGNMKGFYRQKKSNTKSSKKASAKSSKKASAKSDAAQPTALVSHEGKLDLQDDYSAGEAMLRQFDMNMAYGPCAGMTRTARWERAQKLGLNPPQEIEKLLKSGKVQNESLWDGRI</sequence>
<keyword evidence="3" id="KW-1185">Reference proteome</keyword>
<dbReference type="InterPro" id="IPR007218">
    <property type="entry name" value="DNA_pol_delta_4"/>
</dbReference>